<keyword evidence="9" id="KW-0460">Magnesium</keyword>
<evidence type="ECO:0000256" key="11">
    <source>
        <dbReference type="RuleBase" id="RU003953"/>
    </source>
</evidence>
<dbReference type="Proteomes" id="UP000321927">
    <property type="component" value="Unassembled WGS sequence"/>
</dbReference>
<dbReference type="PANTHER" id="PTHR47545">
    <property type="entry name" value="MULTIFUNCTIONAL CCA PROTEIN"/>
    <property type="match status" value="1"/>
</dbReference>
<dbReference type="Gene3D" id="1.10.3090.10">
    <property type="entry name" value="cca-adding enzyme, domain 2"/>
    <property type="match status" value="1"/>
</dbReference>
<dbReference type="Proteomes" id="UP000249115">
    <property type="component" value="Unassembled WGS sequence"/>
</dbReference>
<evidence type="ECO:0000313" key="14">
    <source>
        <dbReference type="EMBL" id="TXD77158.1"/>
    </source>
</evidence>
<dbReference type="AlphaFoldDB" id="A0A2W7R581"/>
<evidence type="ECO:0000256" key="6">
    <source>
        <dbReference type="ARBA" id="ARBA00022741"/>
    </source>
</evidence>
<dbReference type="GO" id="GO:0016779">
    <property type="term" value="F:nucleotidyltransferase activity"/>
    <property type="evidence" value="ECO:0007669"/>
    <property type="project" value="UniProtKB-KW"/>
</dbReference>
<keyword evidence="16" id="KW-1185">Reference proteome</keyword>
<dbReference type="Gene3D" id="1.10.246.80">
    <property type="match status" value="1"/>
</dbReference>
<keyword evidence="4" id="KW-0548">Nucleotidyltransferase</keyword>
<evidence type="ECO:0000313" key="16">
    <source>
        <dbReference type="Proteomes" id="UP000321927"/>
    </source>
</evidence>
<comment type="similarity">
    <text evidence="11">Belongs to the tRNA nucleotidyltransferase/poly(A) polymerase family.</text>
</comment>
<evidence type="ECO:0000313" key="13">
    <source>
        <dbReference type="EMBL" id="PZX56033.1"/>
    </source>
</evidence>
<organism evidence="13 15">
    <name type="scientific">Algoriphagus ratkowskyi</name>
    <dbReference type="NCBI Taxonomy" id="57028"/>
    <lineage>
        <taxon>Bacteria</taxon>
        <taxon>Pseudomonadati</taxon>
        <taxon>Bacteroidota</taxon>
        <taxon>Cytophagia</taxon>
        <taxon>Cytophagales</taxon>
        <taxon>Cyclobacteriaceae</taxon>
        <taxon>Algoriphagus</taxon>
    </lineage>
</organism>
<dbReference type="Pfam" id="PF12627">
    <property type="entry name" value="PolyA_pol_RNAbd"/>
    <property type="match status" value="1"/>
</dbReference>
<evidence type="ECO:0000256" key="9">
    <source>
        <dbReference type="ARBA" id="ARBA00022842"/>
    </source>
</evidence>
<dbReference type="InterPro" id="IPR003607">
    <property type="entry name" value="HD/PDEase_dom"/>
</dbReference>
<dbReference type="EMBL" id="VORV01000008">
    <property type="protein sequence ID" value="TXD77158.1"/>
    <property type="molecule type" value="Genomic_DNA"/>
</dbReference>
<dbReference type="Gene3D" id="3.30.460.10">
    <property type="entry name" value="Beta Polymerase, domain 2"/>
    <property type="match status" value="1"/>
</dbReference>
<reference evidence="13 15" key="1">
    <citation type="submission" date="2018-06" db="EMBL/GenBank/DDBJ databases">
        <title>Genomic Encyclopedia of Archaeal and Bacterial Type Strains, Phase II (KMG-II): from individual species to whole genera.</title>
        <authorList>
            <person name="Goeker M."/>
        </authorList>
    </citation>
    <scope>NUCLEOTIDE SEQUENCE [LARGE SCALE GENOMIC DNA]</scope>
    <source>
        <strain evidence="13 15">DSM 22686</strain>
    </source>
</reference>
<keyword evidence="5" id="KW-0479">Metal-binding</keyword>
<dbReference type="SMART" id="SM00471">
    <property type="entry name" value="HDc"/>
    <property type="match status" value="1"/>
</dbReference>
<proteinExistence type="inferred from homology"/>
<evidence type="ECO:0000256" key="10">
    <source>
        <dbReference type="ARBA" id="ARBA00022884"/>
    </source>
</evidence>
<dbReference type="InterPro" id="IPR006674">
    <property type="entry name" value="HD_domain"/>
</dbReference>
<gene>
    <name evidence="14" type="ORF">ESW18_12735</name>
    <name evidence="13" type="ORF">LV84_02399</name>
</gene>
<dbReference type="EMBL" id="QKZU01000008">
    <property type="protein sequence ID" value="PZX56033.1"/>
    <property type="molecule type" value="Genomic_DNA"/>
</dbReference>
<dbReference type="GO" id="GO:0005524">
    <property type="term" value="F:ATP binding"/>
    <property type="evidence" value="ECO:0007669"/>
    <property type="project" value="UniProtKB-KW"/>
</dbReference>
<keyword evidence="2 11" id="KW-0808">Transferase</keyword>
<dbReference type="InterPro" id="IPR032828">
    <property type="entry name" value="PolyA_RNA-bd"/>
</dbReference>
<dbReference type="InterPro" id="IPR050124">
    <property type="entry name" value="tRNA_CCA-adding_enzyme"/>
</dbReference>
<dbReference type="CDD" id="cd00077">
    <property type="entry name" value="HDc"/>
    <property type="match status" value="1"/>
</dbReference>
<evidence type="ECO:0000256" key="5">
    <source>
        <dbReference type="ARBA" id="ARBA00022723"/>
    </source>
</evidence>
<keyword evidence="7" id="KW-0692">RNA repair</keyword>
<sequence length="477" mass="54260">MNFKSHLDEFEVFGKVATAATNLGVKTYVVGGYVRDLVLNRPCKDIDFTCVGSGIELAKEVALQFEGHVPLSVFKNFGTAMLKLDEWELEFVGARKESYRSESRNPIVETGTLLEDLERRDFTINAMAISLNAEDYGELLDPLGGLSDIRKKIIRTPLEPNVTFSDDPLRMLRAVRFAAQLDFDIDGDTFHALSENASRLNIISGERIIVELNKIIQVKKPSYGFKLLFAGKLLHEFFPEMVDLQGVDSVDDKSHKDNFYHTLQVLDNVCLLSDDLWLRWAAILHDIAKPATKRFNKKVGWTFHGHEDKGARMTPEIFRRMKLPMDERMKYVQKLVKLHLRPIALVKNEVTDSAMRRLLFEAGDDIDDLMKLCRADVTSKNNKKVKRYLDNFDNVAQKLLEVEEKDQVRNFQPPISGEEIMAIFGLEPSKIIGDIKEEIKEAILEGKIHNNPIQARELMLEIAKSKGLSPVLDLPNS</sequence>
<dbReference type="GO" id="GO:0042245">
    <property type="term" value="P:RNA repair"/>
    <property type="evidence" value="ECO:0007669"/>
    <property type="project" value="UniProtKB-KW"/>
</dbReference>
<keyword evidence="6" id="KW-0547">Nucleotide-binding</keyword>
<evidence type="ECO:0000256" key="4">
    <source>
        <dbReference type="ARBA" id="ARBA00022695"/>
    </source>
</evidence>
<comment type="cofactor">
    <cofactor evidence="1">
        <name>Mg(2+)</name>
        <dbReference type="ChEBI" id="CHEBI:18420"/>
    </cofactor>
</comment>
<comment type="caution">
    <text evidence="13">The sequence shown here is derived from an EMBL/GenBank/DDBJ whole genome shotgun (WGS) entry which is preliminary data.</text>
</comment>
<keyword evidence="8" id="KW-0067">ATP-binding</keyword>
<evidence type="ECO:0000256" key="7">
    <source>
        <dbReference type="ARBA" id="ARBA00022800"/>
    </source>
</evidence>
<dbReference type="SUPFAM" id="SSF81301">
    <property type="entry name" value="Nucleotidyltransferase"/>
    <property type="match status" value="1"/>
</dbReference>
<accession>A0A2W7R581</accession>
<dbReference type="CDD" id="cd05398">
    <property type="entry name" value="NT_ClassII-CCAase"/>
    <property type="match status" value="1"/>
</dbReference>
<dbReference type="Pfam" id="PF01966">
    <property type="entry name" value="HD"/>
    <property type="match status" value="1"/>
</dbReference>
<evidence type="ECO:0000259" key="12">
    <source>
        <dbReference type="SMART" id="SM00471"/>
    </source>
</evidence>
<dbReference type="OrthoDB" id="9805698at2"/>
<dbReference type="Pfam" id="PF01743">
    <property type="entry name" value="PolyA_pol"/>
    <property type="match status" value="1"/>
</dbReference>
<dbReference type="RefSeq" id="WP_086501710.1">
    <property type="nucleotide sequence ID" value="NZ_MSSV01000009.1"/>
</dbReference>
<evidence type="ECO:0000256" key="8">
    <source>
        <dbReference type="ARBA" id="ARBA00022840"/>
    </source>
</evidence>
<dbReference type="SUPFAM" id="SSF81891">
    <property type="entry name" value="Poly A polymerase C-terminal region-like"/>
    <property type="match status" value="1"/>
</dbReference>
<dbReference type="GO" id="GO:0003723">
    <property type="term" value="F:RNA binding"/>
    <property type="evidence" value="ECO:0007669"/>
    <property type="project" value="UniProtKB-KW"/>
</dbReference>
<keyword evidence="10 11" id="KW-0694">RNA-binding</keyword>
<evidence type="ECO:0000256" key="3">
    <source>
        <dbReference type="ARBA" id="ARBA00022694"/>
    </source>
</evidence>
<dbReference type="InterPro" id="IPR002646">
    <property type="entry name" value="PolA_pol_head_dom"/>
</dbReference>
<name>A0A2W7R581_9BACT</name>
<dbReference type="GO" id="GO:0008033">
    <property type="term" value="P:tRNA processing"/>
    <property type="evidence" value="ECO:0007669"/>
    <property type="project" value="UniProtKB-KW"/>
</dbReference>
<evidence type="ECO:0000256" key="2">
    <source>
        <dbReference type="ARBA" id="ARBA00022679"/>
    </source>
</evidence>
<dbReference type="PANTHER" id="PTHR47545:SF1">
    <property type="entry name" value="MULTIFUNCTIONAL CCA PROTEIN"/>
    <property type="match status" value="1"/>
</dbReference>
<keyword evidence="3" id="KW-0819">tRNA processing</keyword>
<evidence type="ECO:0000313" key="15">
    <source>
        <dbReference type="Proteomes" id="UP000249115"/>
    </source>
</evidence>
<feature type="domain" description="HD/PDEase" evidence="12">
    <location>
        <begin position="254"/>
        <end position="378"/>
    </location>
</feature>
<reference evidence="14 16" key="2">
    <citation type="submission" date="2019-08" db="EMBL/GenBank/DDBJ databases">
        <title>Genome of Algoriphagus ratkowskyi IC026.</title>
        <authorList>
            <person name="Bowman J.P."/>
        </authorList>
    </citation>
    <scope>NUCLEOTIDE SEQUENCE [LARGE SCALE GENOMIC DNA]</scope>
    <source>
        <strain evidence="14 16">IC026</strain>
    </source>
</reference>
<evidence type="ECO:0000256" key="1">
    <source>
        <dbReference type="ARBA" id="ARBA00001946"/>
    </source>
</evidence>
<dbReference type="InterPro" id="IPR043519">
    <property type="entry name" value="NT_sf"/>
</dbReference>
<dbReference type="GO" id="GO:0046872">
    <property type="term" value="F:metal ion binding"/>
    <property type="evidence" value="ECO:0007669"/>
    <property type="project" value="UniProtKB-KW"/>
</dbReference>
<protein>
    <submittedName>
        <fullName evidence="14">HD domain-containing protein</fullName>
    </submittedName>
    <submittedName>
        <fullName evidence="13">tRNA nucleotidyltransferase/poly(A) polymerase</fullName>
    </submittedName>
</protein>